<dbReference type="SUPFAM" id="SSF52540">
    <property type="entry name" value="P-loop containing nucleoside triphosphate hydrolases"/>
    <property type="match status" value="1"/>
</dbReference>
<protein>
    <submittedName>
        <fullName evidence="8">Guanine nucleotide-binding protein alpha-4 subunit</fullName>
    </submittedName>
</protein>
<dbReference type="GO" id="GO:0046872">
    <property type="term" value="F:metal ion binding"/>
    <property type="evidence" value="ECO:0007669"/>
    <property type="project" value="UniProtKB-KW"/>
</dbReference>
<dbReference type="SUPFAM" id="SSF47895">
    <property type="entry name" value="Transducin (alpha subunit), insertion domain"/>
    <property type="match status" value="1"/>
</dbReference>
<gene>
    <name evidence="8" type="ORF">R3P38DRAFT_2766603</name>
</gene>
<comment type="caution">
    <text evidence="8">The sequence shown here is derived from an EMBL/GenBank/DDBJ whole genome shotgun (WGS) entry which is preliminary data.</text>
</comment>
<evidence type="ECO:0000256" key="2">
    <source>
        <dbReference type="ARBA" id="ARBA00022741"/>
    </source>
</evidence>
<evidence type="ECO:0000256" key="7">
    <source>
        <dbReference type="SAM" id="MobiDB-lite"/>
    </source>
</evidence>
<evidence type="ECO:0000256" key="3">
    <source>
        <dbReference type="ARBA" id="ARBA00023134"/>
    </source>
</evidence>
<dbReference type="GO" id="GO:0001664">
    <property type="term" value="F:G protein-coupled receptor binding"/>
    <property type="evidence" value="ECO:0007669"/>
    <property type="project" value="TreeGrafter"/>
</dbReference>
<dbReference type="PANTHER" id="PTHR10218">
    <property type="entry name" value="GTP-BINDING PROTEIN ALPHA SUBUNIT"/>
    <property type="match status" value="1"/>
</dbReference>
<dbReference type="SMART" id="SM00275">
    <property type="entry name" value="G_alpha"/>
    <property type="match status" value="1"/>
</dbReference>
<name>A0AAW0D131_9AGAR</name>
<reference evidence="8 9" key="1">
    <citation type="journal article" date="2024" name="J Genomics">
        <title>Draft genome sequencing and assembly of Favolaschia claudopus CIRM-BRFM 2984 isolated from oak limbs.</title>
        <authorList>
            <person name="Navarro D."/>
            <person name="Drula E."/>
            <person name="Chaduli D."/>
            <person name="Cazenave R."/>
            <person name="Ahrendt S."/>
            <person name="Wang J."/>
            <person name="Lipzen A."/>
            <person name="Daum C."/>
            <person name="Barry K."/>
            <person name="Grigoriev I.V."/>
            <person name="Favel A."/>
            <person name="Rosso M.N."/>
            <person name="Martin F."/>
        </authorList>
    </citation>
    <scope>NUCLEOTIDE SEQUENCE [LARGE SCALE GENOMIC DNA]</scope>
    <source>
        <strain evidence="8 9">CIRM-BRFM 2984</strain>
    </source>
</reference>
<feature type="compositionally biased region" description="Basic and acidic residues" evidence="7">
    <location>
        <begin position="26"/>
        <end position="46"/>
    </location>
</feature>
<dbReference type="PROSITE" id="PS51882">
    <property type="entry name" value="G_ALPHA"/>
    <property type="match status" value="1"/>
</dbReference>
<dbReference type="PRINTS" id="PR00318">
    <property type="entry name" value="GPROTEINA"/>
</dbReference>
<feature type="binding site" evidence="5">
    <location>
        <begin position="447"/>
        <end position="450"/>
    </location>
    <ligand>
        <name>GTP</name>
        <dbReference type="ChEBI" id="CHEBI:37565"/>
    </ligand>
</feature>
<proteinExistence type="predicted"/>
<dbReference type="InterPro" id="IPR011025">
    <property type="entry name" value="GproteinA_insert"/>
</dbReference>
<dbReference type="EMBL" id="JAWWNJ010000011">
    <property type="protein sequence ID" value="KAK7045075.1"/>
    <property type="molecule type" value="Genomic_DNA"/>
</dbReference>
<evidence type="ECO:0000256" key="1">
    <source>
        <dbReference type="ARBA" id="ARBA00022723"/>
    </source>
</evidence>
<dbReference type="Proteomes" id="UP001362999">
    <property type="component" value="Unassembled WGS sequence"/>
</dbReference>
<evidence type="ECO:0000313" key="8">
    <source>
        <dbReference type="EMBL" id="KAK7045075.1"/>
    </source>
</evidence>
<dbReference type="FunFam" id="3.40.50.300:FF:000692">
    <property type="entry name" value="Guanine nucleotide-binding protein subunit alpha"/>
    <property type="match status" value="1"/>
</dbReference>
<feature type="binding site" evidence="6">
    <location>
        <position position="344"/>
    </location>
    <ligand>
        <name>Mg(2+)</name>
        <dbReference type="ChEBI" id="CHEBI:18420"/>
    </ligand>
</feature>
<keyword evidence="6" id="KW-0460">Magnesium</keyword>
<dbReference type="PANTHER" id="PTHR10218:SF360">
    <property type="entry name" value="GUANINE NUCLEOTIDE-BINDING PROTEIN SUBUNIT ALPHA HOMOLOG"/>
    <property type="match status" value="1"/>
</dbReference>
<keyword evidence="2 5" id="KW-0547">Nucleotide-binding</keyword>
<accession>A0AAW0D131</accession>
<dbReference type="GO" id="GO:0031683">
    <property type="term" value="F:G-protein beta/gamma-subunit complex binding"/>
    <property type="evidence" value="ECO:0007669"/>
    <property type="project" value="InterPro"/>
</dbReference>
<dbReference type="InterPro" id="IPR001019">
    <property type="entry name" value="Gprotein_alpha_su"/>
</dbReference>
<keyword evidence="1 6" id="KW-0479">Metal-binding</keyword>
<evidence type="ECO:0000256" key="4">
    <source>
        <dbReference type="ARBA" id="ARBA00023224"/>
    </source>
</evidence>
<evidence type="ECO:0000256" key="6">
    <source>
        <dbReference type="PIRSR" id="PIRSR601019-2"/>
    </source>
</evidence>
<keyword evidence="3 5" id="KW-0342">GTP-binding</keyword>
<feature type="compositionally biased region" description="Low complexity" evidence="7">
    <location>
        <begin position="128"/>
        <end position="151"/>
    </location>
</feature>
<feature type="region of interest" description="Disordered" evidence="7">
    <location>
        <begin position="1"/>
        <end position="46"/>
    </location>
</feature>
<sequence>MVVRTHKSQLSDPFALMLQPPDNETPVERQKRVELEQEQKRVSDQIDDELKKERADRKRKAKREVKVLLLGQSESGKSTVLKNFRLKYAPTQWKGELRSWRAVIQLNLIHNVLTILDLMQDSLTALDSPQPQQSPSPSASSTPSATSSSSPWGRVSVDSTVSSITLAAGTSAPAAPTVPLTQKHRLLNLRLSPLREVADDLRRRLGASDDPEFSNFSFHTSDAAPSPSADVGVLGGGGGGDLPPKQRSEFGVRGWIGALGLPSPGGGAKKTDEAMSVDKATEILATLREDVVSLWEDPDVRELLKARGVRIEDRPGFFLSDTARIATRTYTPSDNDVVRARLRTLGVQEWRICLEHGNPELDNAHLFPGDSFGSEWVIYDVGGSRSMRHAWLPYFDAVNAIIFPISCFDERLAEDPSVNRLEDSMLLWRAVVSSKLLKQTTLIVFLNKCDLLKRKLQNGIQVNKYLISFGARENEVGTVVKYLKDKFRDIIHLDASQQRPTYLYATSVTDTKATAATLNIVRDGIIREHLKHAEFV</sequence>
<dbReference type="GO" id="GO:0003924">
    <property type="term" value="F:GTPase activity"/>
    <property type="evidence" value="ECO:0007669"/>
    <property type="project" value="InterPro"/>
</dbReference>
<keyword evidence="4" id="KW-0807">Transducer</keyword>
<keyword evidence="9" id="KW-1185">Reference proteome</keyword>
<evidence type="ECO:0000313" key="9">
    <source>
        <dbReference type="Proteomes" id="UP001362999"/>
    </source>
</evidence>
<evidence type="ECO:0000256" key="5">
    <source>
        <dbReference type="PIRSR" id="PIRSR601019-1"/>
    </source>
</evidence>
<dbReference type="GO" id="GO:0007188">
    <property type="term" value="P:adenylate cyclase-modulating G protein-coupled receptor signaling pathway"/>
    <property type="evidence" value="ECO:0007669"/>
    <property type="project" value="TreeGrafter"/>
</dbReference>
<dbReference type="InterPro" id="IPR027417">
    <property type="entry name" value="P-loop_NTPase"/>
</dbReference>
<dbReference type="GO" id="GO:0005737">
    <property type="term" value="C:cytoplasm"/>
    <property type="evidence" value="ECO:0007669"/>
    <property type="project" value="TreeGrafter"/>
</dbReference>
<organism evidence="8 9">
    <name type="scientific">Favolaschia claudopus</name>
    <dbReference type="NCBI Taxonomy" id="2862362"/>
    <lineage>
        <taxon>Eukaryota</taxon>
        <taxon>Fungi</taxon>
        <taxon>Dikarya</taxon>
        <taxon>Basidiomycota</taxon>
        <taxon>Agaricomycotina</taxon>
        <taxon>Agaricomycetes</taxon>
        <taxon>Agaricomycetidae</taxon>
        <taxon>Agaricales</taxon>
        <taxon>Marasmiineae</taxon>
        <taxon>Mycenaceae</taxon>
        <taxon>Favolaschia</taxon>
    </lineage>
</organism>
<dbReference type="AlphaFoldDB" id="A0AAW0D131"/>
<feature type="region of interest" description="Disordered" evidence="7">
    <location>
        <begin position="126"/>
        <end position="154"/>
    </location>
</feature>
<dbReference type="Pfam" id="PF00503">
    <property type="entry name" value="G-alpha"/>
    <property type="match status" value="1"/>
</dbReference>
<dbReference type="Gene3D" id="3.40.50.300">
    <property type="entry name" value="P-loop containing nucleotide triphosphate hydrolases"/>
    <property type="match status" value="2"/>
</dbReference>
<dbReference type="GO" id="GO:0005834">
    <property type="term" value="C:heterotrimeric G-protein complex"/>
    <property type="evidence" value="ECO:0007669"/>
    <property type="project" value="TreeGrafter"/>
</dbReference>
<dbReference type="GO" id="GO:0005525">
    <property type="term" value="F:GTP binding"/>
    <property type="evidence" value="ECO:0007669"/>
    <property type="project" value="UniProtKB-KW"/>
</dbReference>